<name>A0AAW1V5F2_9CUCU</name>
<gene>
    <name evidence="20" type="ORF">WA026_012263</name>
</gene>
<dbReference type="InterPro" id="IPR050401">
    <property type="entry name" value="Cyclic_nucleotide_synthase"/>
</dbReference>
<evidence type="ECO:0000256" key="9">
    <source>
        <dbReference type="ARBA" id="ARBA00023136"/>
    </source>
</evidence>
<dbReference type="SMART" id="SM00044">
    <property type="entry name" value="CYCc"/>
    <property type="match status" value="1"/>
</dbReference>
<evidence type="ECO:0000256" key="13">
    <source>
        <dbReference type="ARBA" id="ARBA00023293"/>
    </source>
</evidence>
<dbReference type="GO" id="GO:0035556">
    <property type="term" value="P:intracellular signal transduction"/>
    <property type="evidence" value="ECO:0007669"/>
    <property type="project" value="InterPro"/>
</dbReference>
<evidence type="ECO:0000256" key="14">
    <source>
        <dbReference type="RuleBase" id="RU000405"/>
    </source>
</evidence>
<accession>A0AAW1V5F2</accession>
<dbReference type="GO" id="GO:0001653">
    <property type="term" value="F:peptide receptor activity"/>
    <property type="evidence" value="ECO:0007669"/>
    <property type="project" value="TreeGrafter"/>
</dbReference>
<sequence length="1479" mass="167375">MRLGPALLLVALLQVRNGATSDHSNNNPDEVRARYSYHHNATPTFFEDNSLDESREDAHAPTQTSQDNVEGVAHDKNVLYRNIPLLYDRKIKNWQNVSEENAKHTAIGNLVAEKITGESLRIDSPAKKKVMTVLTVGYLAAVKGLLIERQGLLISGAIKMALDEINEDPTILPNVMLKLVWNDTKGDTVLATQIMTDMICDNVYAFFGPEGTCHVEAIVAQSRNIPMISYKCSDYKASRVPTFARTEPPDSQVTKSVISFLLYYKWNKFSIIYEDTWETVAKSLKDQAATKGMTVMCEKQAMNRFSCCEKKLKCCDGGFWFQSIQETKNRTRIYVFLGNTVSLADLMETMQSLQLFDNGEYIVIYVDTTPNSHKDTYQYIFRRTVYDKYNSCEAMPDYHAFLKRSRSLFVVVPTAPQKDYGDFTDRVKTYNSREPFNFNTSKIFKSFETYISIYAANLYDSVYLYARALDNLLSQQPILNQSKIQEIARNGTEIVRTIVAMGRYKSVTGAMIEVDENGDSEGNYSVLALRYSPGSTDGKNGFCAYQMKSVGQFFQQDDNFPEYKINPKTQIEWASGKDKPTDQPSCGFDNELCPKAYTHLNSIIAVAVLSVLLFCVGVITMSIYRKWKIEQEIEGLLWKIDRDEILSYFERDISSPNRMFTSQASLVNNSMTSYESRGGLQVFAITALYRGVVVRIKELSFLRKKDISRNVMKEMRLLRELRHDNVNSFIGACIEPNSLLLVTDYCAKGSLYDIIENEDIKLDKMFIASLIHDLIKGIVYLHNSLLICHGNLKSSNCVVTSRWVLQVTDFGLYEMRHCAENESIGEHQYYRSLFWRAPEILRDPNAYLRGSQKGDVYAFAIILYEILGRRGPFGITDYEPKEIIDLVKCYPAEGEEPFRPNVEMLVDSEVGCEDYVVQCMKDCWAESPEMRPDFGHIRTRLKRMKEGKNKNIMDQMMDMMETYATNLEDLVTERTRLLYEEKMKTEDLLHRMLPKPVSERLTRGYGVEPESFDSVTVYFSDIVGFTAMSAESTPLQVVNFLNDLYTVFDRITKVYDVYKVETIGDAYVVVSGLPLRNGDRHAGEIASMALDILGAVGNYRIAHRPNDILKLRIGIHTGPVVAGVVGLTMPRYCLFGDTVNTASRMESNGEPLRIHISGQCKEALDKLGGYDIEERGLVDMKGKGSVKTFWLVGANEMAIQRREVDLEELPPLFCRPRRSPKLNNDSRQPSFCGGFAGMTSRRHSSVPRERCDSKLTVNTAFGSGIVEAQDENRRAIRTRRVLSSIASSCEESNRGQLLSVRESKSLDLLPPFKSRILDPFGKLFKANRSTRSLDNCDKRSKIQIIAITDENMAECNYANGNVMGVPSEDNSYAEDAQVPLLNAATNPTVIRKRGGNNGFDDPVENEASKRWRSLESVQVSCDPHQEPYQRNKKVAPRLSLKTWLVGLIGFKAGGGASIKKAAVIADFPRAFERDKESVI</sequence>
<dbReference type="FunFam" id="3.30.70.1230:FF:000019">
    <property type="entry name" value="Guanylate cyclase"/>
    <property type="match status" value="1"/>
</dbReference>
<feature type="region of interest" description="Disordered" evidence="16">
    <location>
        <begin position="44"/>
        <end position="69"/>
    </location>
</feature>
<dbReference type="PROSITE" id="PS00452">
    <property type="entry name" value="GUANYLATE_CYCLASE_1"/>
    <property type="match status" value="1"/>
</dbReference>
<dbReference type="Gene3D" id="3.40.50.2300">
    <property type="match status" value="2"/>
</dbReference>
<dbReference type="GO" id="GO:0005886">
    <property type="term" value="C:plasma membrane"/>
    <property type="evidence" value="ECO:0007669"/>
    <property type="project" value="TreeGrafter"/>
</dbReference>
<dbReference type="SUPFAM" id="SSF53822">
    <property type="entry name" value="Periplasmic binding protein-like I"/>
    <property type="match status" value="1"/>
</dbReference>
<evidence type="ECO:0000256" key="1">
    <source>
        <dbReference type="ARBA" id="ARBA00001436"/>
    </source>
</evidence>
<dbReference type="Gene3D" id="1.10.510.10">
    <property type="entry name" value="Transferase(Phosphotransferase) domain 1"/>
    <property type="match status" value="1"/>
</dbReference>
<comment type="catalytic activity">
    <reaction evidence="1 15">
        <text>GTP = 3',5'-cyclic GMP + diphosphate</text>
        <dbReference type="Rhea" id="RHEA:13665"/>
        <dbReference type="ChEBI" id="CHEBI:33019"/>
        <dbReference type="ChEBI" id="CHEBI:37565"/>
        <dbReference type="ChEBI" id="CHEBI:57746"/>
        <dbReference type="EC" id="4.6.1.2"/>
    </reaction>
</comment>
<feature type="chain" id="PRO_5043553585" description="Guanylate cyclase" evidence="17">
    <location>
        <begin position="22"/>
        <end position="1479"/>
    </location>
</feature>
<dbReference type="GO" id="GO:0004016">
    <property type="term" value="F:adenylate cyclase activity"/>
    <property type="evidence" value="ECO:0007669"/>
    <property type="project" value="TreeGrafter"/>
</dbReference>
<comment type="similarity">
    <text evidence="14">Belongs to the adenylyl cyclase class-4/guanylyl cyclase family.</text>
</comment>
<dbReference type="GO" id="GO:0007168">
    <property type="term" value="P:receptor guanylyl cyclase signaling pathway"/>
    <property type="evidence" value="ECO:0007669"/>
    <property type="project" value="TreeGrafter"/>
</dbReference>
<feature type="signal peptide" evidence="17">
    <location>
        <begin position="1"/>
        <end position="21"/>
    </location>
</feature>
<dbReference type="Pfam" id="PF01094">
    <property type="entry name" value="ANF_receptor"/>
    <property type="match status" value="1"/>
</dbReference>
<dbReference type="GO" id="GO:0005525">
    <property type="term" value="F:GTP binding"/>
    <property type="evidence" value="ECO:0007669"/>
    <property type="project" value="UniProtKB-KW"/>
</dbReference>
<dbReference type="SUPFAM" id="SSF55073">
    <property type="entry name" value="Nucleotide cyclase"/>
    <property type="match status" value="1"/>
</dbReference>
<evidence type="ECO:0000256" key="10">
    <source>
        <dbReference type="ARBA" id="ARBA00023170"/>
    </source>
</evidence>
<dbReference type="InterPro" id="IPR001245">
    <property type="entry name" value="Ser-Thr/Tyr_kinase_cat_dom"/>
</dbReference>
<evidence type="ECO:0000256" key="8">
    <source>
        <dbReference type="ARBA" id="ARBA00023134"/>
    </source>
</evidence>
<evidence type="ECO:0000256" key="17">
    <source>
        <dbReference type="SAM" id="SignalP"/>
    </source>
</evidence>
<dbReference type="GO" id="GO:0004383">
    <property type="term" value="F:guanylate cyclase activity"/>
    <property type="evidence" value="ECO:0007669"/>
    <property type="project" value="UniProtKB-EC"/>
</dbReference>
<dbReference type="InterPro" id="IPR029787">
    <property type="entry name" value="Nucleotide_cyclase"/>
</dbReference>
<evidence type="ECO:0000256" key="6">
    <source>
        <dbReference type="ARBA" id="ARBA00022741"/>
    </source>
</evidence>
<dbReference type="Proteomes" id="UP001431783">
    <property type="component" value="Unassembled WGS sequence"/>
</dbReference>
<dbReference type="Gene3D" id="6.10.250.780">
    <property type="match status" value="1"/>
</dbReference>
<feature type="domain" description="Guanylate cyclase" evidence="19">
    <location>
        <begin position="1016"/>
        <end position="1146"/>
    </location>
</feature>
<keyword evidence="11" id="KW-0325">Glycoprotein</keyword>
<keyword evidence="6" id="KW-0547">Nucleotide-binding</keyword>
<evidence type="ECO:0000313" key="20">
    <source>
        <dbReference type="EMBL" id="KAK9890922.1"/>
    </source>
</evidence>
<evidence type="ECO:0000256" key="16">
    <source>
        <dbReference type="SAM" id="MobiDB-lite"/>
    </source>
</evidence>
<dbReference type="InterPro" id="IPR001828">
    <property type="entry name" value="ANF_lig-bd_rcpt"/>
</dbReference>
<evidence type="ECO:0000256" key="5">
    <source>
        <dbReference type="ARBA" id="ARBA00022729"/>
    </source>
</evidence>
<evidence type="ECO:0000259" key="19">
    <source>
        <dbReference type="PROSITE" id="PS50125"/>
    </source>
</evidence>
<proteinExistence type="inferred from homology"/>
<dbReference type="CDD" id="cd14042">
    <property type="entry name" value="PK_GC-A_B"/>
    <property type="match status" value="1"/>
</dbReference>
<dbReference type="InterPro" id="IPR018297">
    <property type="entry name" value="A/G_cyclase_CS"/>
</dbReference>
<dbReference type="FunFam" id="3.40.50.2300:FF:000403">
    <property type="entry name" value="Guanylate cyclase"/>
    <property type="match status" value="1"/>
</dbReference>
<dbReference type="GO" id="GO:0004672">
    <property type="term" value="F:protein kinase activity"/>
    <property type="evidence" value="ECO:0007669"/>
    <property type="project" value="InterPro"/>
</dbReference>
<keyword evidence="13 15" id="KW-0141">cGMP biosynthesis</keyword>
<keyword evidence="9" id="KW-0472">Membrane</keyword>
<dbReference type="PANTHER" id="PTHR11920">
    <property type="entry name" value="GUANYLYL CYCLASE"/>
    <property type="match status" value="1"/>
</dbReference>
<feature type="domain" description="Protein kinase" evidence="18">
    <location>
        <begin position="669"/>
        <end position="944"/>
    </location>
</feature>
<dbReference type="FunFam" id="1.10.510.10:FF:000545">
    <property type="entry name" value="Guanylate cyclase"/>
    <property type="match status" value="1"/>
</dbReference>
<evidence type="ECO:0000313" key="21">
    <source>
        <dbReference type="Proteomes" id="UP001431783"/>
    </source>
</evidence>
<keyword evidence="7" id="KW-1133">Transmembrane helix</keyword>
<dbReference type="Gene3D" id="3.30.70.1230">
    <property type="entry name" value="Nucleotide cyclase"/>
    <property type="match status" value="1"/>
</dbReference>
<dbReference type="PANTHER" id="PTHR11920:SF474">
    <property type="entry name" value="RECEPTOR-TYPE GUANYLATE CYCLASE GYC76C"/>
    <property type="match status" value="1"/>
</dbReference>
<evidence type="ECO:0000256" key="12">
    <source>
        <dbReference type="ARBA" id="ARBA00023239"/>
    </source>
</evidence>
<dbReference type="CDD" id="cd07302">
    <property type="entry name" value="CHD"/>
    <property type="match status" value="1"/>
</dbReference>
<keyword evidence="10" id="KW-0675">Receptor</keyword>
<keyword evidence="8" id="KW-0342">GTP-binding</keyword>
<organism evidence="20 21">
    <name type="scientific">Henosepilachna vigintioctopunctata</name>
    <dbReference type="NCBI Taxonomy" id="420089"/>
    <lineage>
        <taxon>Eukaryota</taxon>
        <taxon>Metazoa</taxon>
        <taxon>Ecdysozoa</taxon>
        <taxon>Arthropoda</taxon>
        <taxon>Hexapoda</taxon>
        <taxon>Insecta</taxon>
        <taxon>Pterygota</taxon>
        <taxon>Neoptera</taxon>
        <taxon>Endopterygota</taxon>
        <taxon>Coleoptera</taxon>
        <taxon>Polyphaga</taxon>
        <taxon>Cucujiformia</taxon>
        <taxon>Coccinelloidea</taxon>
        <taxon>Coccinellidae</taxon>
        <taxon>Epilachninae</taxon>
        <taxon>Epilachnini</taxon>
        <taxon>Henosepilachna</taxon>
    </lineage>
</organism>
<evidence type="ECO:0000256" key="2">
    <source>
        <dbReference type="ARBA" id="ARBA00004479"/>
    </source>
</evidence>
<keyword evidence="4" id="KW-0812">Transmembrane</keyword>
<evidence type="ECO:0000256" key="15">
    <source>
        <dbReference type="RuleBase" id="RU003431"/>
    </source>
</evidence>
<keyword evidence="21" id="KW-1185">Reference proteome</keyword>
<protein>
    <recommendedName>
        <fullName evidence="3 15">Guanylate cyclase</fullName>
        <ecNumber evidence="3 15">4.6.1.2</ecNumber>
    </recommendedName>
</protein>
<keyword evidence="5 17" id="KW-0732">Signal</keyword>
<dbReference type="InterPro" id="IPR011009">
    <property type="entry name" value="Kinase-like_dom_sf"/>
</dbReference>
<comment type="subcellular location">
    <subcellularLocation>
        <location evidence="2">Membrane</location>
        <topology evidence="2">Single-pass type I membrane protein</topology>
    </subcellularLocation>
</comment>
<evidence type="ECO:0000256" key="4">
    <source>
        <dbReference type="ARBA" id="ARBA00022692"/>
    </source>
</evidence>
<evidence type="ECO:0000256" key="3">
    <source>
        <dbReference type="ARBA" id="ARBA00012202"/>
    </source>
</evidence>
<evidence type="ECO:0000259" key="18">
    <source>
        <dbReference type="PROSITE" id="PS50011"/>
    </source>
</evidence>
<evidence type="ECO:0000256" key="7">
    <source>
        <dbReference type="ARBA" id="ARBA00022989"/>
    </source>
</evidence>
<dbReference type="Pfam" id="PF00211">
    <property type="entry name" value="Guanylate_cyc"/>
    <property type="match status" value="1"/>
</dbReference>
<dbReference type="CDD" id="cd06370">
    <property type="entry name" value="PBP1_SAP_GC-like"/>
    <property type="match status" value="1"/>
</dbReference>
<dbReference type="InterPro" id="IPR028082">
    <property type="entry name" value="Peripla_BP_I"/>
</dbReference>
<reference evidence="20 21" key="1">
    <citation type="submission" date="2023-03" db="EMBL/GenBank/DDBJ databases">
        <title>Genome insight into feeding habits of ladybird beetles.</title>
        <authorList>
            <person name="Li H.-S."/>
            <person name="Huang Y.-H."/>
            <person name="Pang H."/>
        </authorList>
    </citation>
    <scope>NUCLEOTIDE SEQUENCE [LARGE SCALE GENOMIC DNA]</scope>
    <source>
        <strain evidence="20">SYSU_2023b</strain>
        <tissue evidence="20">Whole body</tissue>
    </source>
</reference>
<dbReference type="EMBL" id="JARQZJ010000126">
    <property type="protein sequence ID" value="KAK9890922.1"/>
    <property type="molecule type" value="Genomic_DNA"/>
</dbReference>
<dbReference type="PROSITE" id="PS50011">
    <property type="entry name" value="PROTEIN_KINASE_DOM"/>
    <property type="match status" value="1"/>
</dbReference>
<dbReference type="Pfam" id="PF07714">
    <property type="entry name" value="PK_Tyr_Ser-Thr"/>
    <property type="match status" value="1"/>
</dbReference>
<evidence type="ECO:0000256" key="11">
    <source>
        <dbReference type="ARBA" id="ARBA00023180"/>
    </source>
</evidence>
<dbReference type="InterPro" id="IPR000719">
    <property type="entry name" value="Prot_kinase_dom"/>
</dbReference>
<dbReference type="GO" id="GO:0005524">
    <property type="term" value="F:ATP binding"/>
    <property type="evidence" value="ECO:0007669"/>
    <property type="project" value="InterPro"/>
</dbReference>
<dbReference type="InterPro" id="IPR001054">
    <property type="entry name" value="A/G_cyclase"/>
</dbReference>
<comment type="caution">
    <text evidence="20">The sequence shown here is derived from an EMBL/GenBank/DDBJ whole genome shotgun (WGS) entry which is preliminary data.</text>
</comment>
<dbReference type="PROSITE" id="PS50125">
    <property type="entry name" value="GUANYLATE_CYCLASE_2"/>
    <property type="match status" value="1"/>
</dbReference>
<dbReference type="SUPFAM" id="SSF56112">
    <property type="entry name" value="Protein kinase-like (PK-like)"/>
    <property type="match status" value="1"/>
</dbReference>
<dbReference type="EC" id="4.6.1.2" evidence="3 15"/>
<keyword evidence="12 14" id="KW-0456">Lyase</keyword>